<dbReference type="Pfam" id="PF03713">
    <property type="entry name" value="DUF305"/>
    <property type="match status" value="1"/>
</dbReference>
<keyword evidence="5" id="KW-1185">Reference proteome</keyword>
<evidence type="ECO:0000313" key="4">
    <source>
        <dbReference type="EMBL" id="MFC7274621.1"/>
    </source>
</evidence>
<dbReference type="Proteomes" id="UP001596548">
    <property type="component" value="Unassembled WGS sequence"/>
</dbReference>
<evidence type="ECO:0000259" key="3">
    <source>
        <dbReference type="Pfam" id="PF03713"/>
    </source>
</evidence>
<feature type="signal peptide" evidence="2">
    <location>
        <begin position="1"/>
        <end position="22"/>
    </location>
</feature>
<feature type="chain" id="PRO_5046950879" evidence="2">
    <location>
        <begin position="23"/>
        <end position="181"/>
    </location>
</feature>
<feature type="compositionally biased region" description="Low complexity" evidence="1">
    <location>
        <begin position="98"/>
        <end position="118"/>
    </location>
</feature>
<dbReference type="EMBL" id="JBHTBJ010000006">
    <property type="protein sequence ID" value="MFC7274621.1"/>
    <property type="molecule type" value="Genomic_DNA"/>
</dbReference>
<dbReference type="Gene3D" id="1.20.1260.10">
    <property type="match status" value="1"/>
</dbReference>
<proteinExistence type="predicted"/>
<name>A0ABW2HPZ3_9ACTN</name>
<comment type="caution">
    <text evidence="4">The sequence shown here is derived from an EMBL/GenBank/DDBJ whole genome shotgun (WGS) entry which is preliminary data.</text>
</comment>
<dbReference type="PROSITE" id="PS51257">
    <property type="entry name" value="PROKAR_LIPOPROTEIN"/>
    <property type="match status" value="1"/>
</dbReference>
<evidence type="ECO:0000256" key="1">
    <source>
        <dbReference type="SAM" id="MobiDB-lite"/>
    </source>
</evidence>
<accession>A0ABW2HPZ3</accession>
<evidence type="ECO:0000256" key="2">
    <source>
        <dbReference type="SAM" id="SignalP"/>
    </source>
</evidence>
<feature type="domain" description="DUF305" evidence="3">
    <location>
        <begin position="44"/>
        <end position="180"/>
    </location>
</feature>
<gene>
    <name evidence="4" type="ORF">ACFQS1_11565</name>
</gene>
<evidence type="ECO:0000313" key="5">
    <source>
        <dbReference type="Proteomes" id="UP001596548"/>
    </source>
</evidence>
<organism evidence="4 5">
    <name type="scientific">Paractinoplanes rhizophilus</name>
    <dbReference type="NCBI Taxonomy" id="1416877"/>
    <lineage>
        <taxon>Bacteria</taxon>
        <taxon>Bacillati</taxon>
        <taxon>Actinomycetota</taxon>
        <taxon>Actinomycetes</taxon>
        <taxon>Micromonosporales</taxon>
        <taxon>Micromonosporaceae</taxon>
        <taxon>Paractinoplanes</taxon>
    </lineage>
</organism>
<dbReference type="PANTHER" id="PTHR36933">
    <property type="entry name" value="SLL0788 PROTEIN"/>
    <property type="match status" value="1"/>
</dbReference>
<sequence>MRRTSILLAALLVLAGCGGAPSSPSPATTAAHTGGAGQRHAAADVEFVRALIPHHEAGIALARAAASRPAARTLAEAIIVTQQDEVVRMTAWLHEWGAPEPAAPGSAPGSAPASASAPASPPADPGHPADPLRALIAHQQEAIKLAQAEQANGTNPAALAFARQVIESRAAQIEQLREYLT</sequence>
<dbReference type="InterPro" id="IPR012347">
    <property type="entry name" value="Ferritin-like"/>
</dbReference>
<dbReference type="PANTHER" id="PTHR36933:SF1">
    <property type="entry name" value="SLL0788 PROTEIN"/>
    <property type="match status" value="1"/>
</dbReference>
<protein>
    <submittedName>
        <fullName evidence="4">DUF305 domain-containing protein</fullName>
    </submittedName>
</protein>
<dbReference type="InterPro" id="IPR005183">
    <property type="entry name" value="DUF305_CopM-like"/>
</dbReference>
<dbReference type="RefSeq" id="WP_378966780.1">
    <property type="nucleotide sequence ID" value="NZ_JBHTBJ010000006.1"/>
</dbReference>
<feature type="region of interest" description="Disordered" evidence="1">
    <location>
        <begin position="98"/>
        <end position="131"/>
    </location>
</feature>
<reference evidence="5" key="1">
    <citation type="journal article" date="2019" name="Int. J. Syst. Evol. Microbiol.">
        <title>The Global Catalogue of Microorganisms (GCM) 10K type strain sequencing project: providing services to taxonomists for standard genome sequencing and annotation.</title>
        <authorList>
            <consortium name="The Broad Institute Genomics Platform"/>
            <consortium name="The Broad Institute Genome Sequencing Center for Infectious Disease"/>
            <person name="Wu L."/>
            <person name="Ma J."/>
        </authorList>
    </citation>
    <scope>NUCLEOTIDE SEQUENCE [LARGE SCALE GENOMIC DNA]</scope>
    <source>
        <strain evidence="5">XZYJT-10</strain>
    </source>
</reference>
<keyword evidence="2" id="KW-0732">Signal</keyword>